<dbReference type="Gene3D" id="2.40.128.630">
    <property type="match status" value="1"/>
</dbReference>
<dbReference type="PROSITE" id="PS51318">
    <property type="entry name" value="TAT"/>
    <property type="match status" value="1"/>
</dbReference>
<feature type="domain" description="Pyrrolo-quinoline quinone repeat" evidence="2">
    <location>
        <begin position="94"/>
        <end position="236"/>
    </location>
</feature>
<feature type="region of interest" description="Disordered" evidence="1">
    <location>
        <begin position="34"/>
        <end position="64"/>
    </location>
</feature>
<dbReference type="SMART" id="SM00564">
    <property type="entry name" value="PQQ"/>
    <property type="match status" value="6"/>
</dbReference>
<feature type="compositionally biased region" description="Low complexity" evidence="1">
    <location>
        <begin position="34"/>
        <end position="59"/>
    </location>
</feature>
<evidence type="ECO:0000259" key="2">
    <source>
        <dbReference type="Pfam" id="PF13360"/>
    </source>
</evidence>
<sequence>MTDSNLTNYSRRTLLATLGTGFLTGCLRTGADTAPTQTTSTAAQSETATATDVATATKTPEPPVSLSREWNAFFEPTGAPFVDGKTIYSGSRKGVRAIVADDGTERWRTEQELISLRGTLDNDALYYTSFLEPGLYRANAGTGAVEATADVGPAGGRPVVTSDYVVVGTDHNSGGDTTNEIVGLSKRDFSRIWSVSETDTSYGGGIAFDGRAIVGFGTPNQSRIEARNPATGVVEWAVDGYLTAPLQQYDGSLYAPVASAGVDLLKIAPADGTVVWRHTLEQLNDSMYVYTAAPTFDGDRAYFASYSQVHAIDLATGETVWKTTTDRPIKATPAIVGDYVWVVPTALPDEERNRELYGFDIETGEKVIQTRFAASTHNALSLGDTLAVVMENQVAAFSPEANT</sequence>
<dbReference type="PANTHER" id="PTHR34512">
    <property type="entry name" value="CELL SURFACE PROTEIN"/>
    <property type="match status" value="1"/>
</dbReference>
<dbReference type="Gene3D" id="2.130.10.10">
    <property type="entry name" value="YVTN repeat-like/Quinoprotein amine dehydrogenase"/>
    <property type="match status" value="1"/>
</dbReference>
<dbReference type="InterPro" id="IPR006311">
    <property type="entry name" value="TAT_signal"/>
</dbReference>
<dbReference type="InterPro" id="IPR011047">
    <property type="entry name" value="Quinoprotein_ADH-like_sf"/>
</dbReference>
<dbReference type="InterPro" id="IPR018391">
    <property type="entry name" value="PQQ_b-propeller_rpt"/>
</dbReference>
<dbReference type="SUPFAM" id="SSF50998">
    <property type="entry name" value="Quinoprotein alcohol dehydrogenase-like"/>
    <property type="match status" value="1"/>
</dbReference>
<accession>A0AAW4PXT6</accession>
<protein>
    <submittedName>
        <fullName evidence="3">PQQ-like beta-propeller repeat protein</fullName>
    </submittedName>
</protein>
<dbReference type="EMBL" id="RKLR01000013">
    <property type="protein sequence ID" value="MBX0325426.1"/>
    <property type="molecule type" value="Genomic_DNA"/>
</dbReference>
<dbReference type="Proteomes" id="UP001430377">
    <property type="component" value="Unassembled WGS sequence"/>
</dbReference>
<dbReference type="InterPro" id="IPR002372">
    <property type="entry name" value="PQQ_rpt_dom"/>
</dbReference>
<organism evidence="3 4">
    <name type="scientific">Haloarcula rubra</name>
    <dbReference type="NCBI Taxonomy" id="2487747"/>
    <lineage>
        <taxon>Archaea</taxon>
        <taxon>Methanobacteriati</taxon>
        <taxon>Methanobacteriota</taxon>
        <taxon>Stenosarchaea group</taxon>
        <taxon>Halobacteria</taxon>
        <taxon>Halobacteriales</taxon>
        <taxon>Haloarculaceae</taxon>
        <taxon>Haloarcula</taxon>
    </lineage>
</organism>
<gene>
    <name evidence="3" type="ORF">EGH21_20575</name>
</gene>
<evidence type="ECO:0000313" key="4">
    <source>
        <dbReference type="Proteomes" id="UP001430377"/>
    </source>
</evidence>
<dbReference type="PANTHER" id="PTHR34512:SF30">
    <property type="entry name" value="OUTER MEMBRANE PROTEIN ASSEMBLY FACTOR BAMB"/>
    <property type="match status" value="1"/>
</dbReference>
<dbReference type="Pfam" id="PF13360">
    <property type="entry name" value="PQQ_2"/>
    <property type="match status" value="2"/>
</dbReference>
<evidence type="ECO:0000313" key="3">
    <source>
        <dbReference type="EMBL" id="MBX0325426.1"/>
    </source>
</evidence>
<dbReference type="RefSeq" id="WP_220620290.1">
    <property type="nucleotide sequence ID" value="NZ_RKLR01000013.1"/>
</dbReference>
<dbReference type="InterPro" id="IPR015943">
    <property type="entry name" value="WD40/YVTN_repeat-like_dom_sf"/>
</dbReference>
<comment type="caution">
    <text evidence="3">The sequence shown here is derived from an EMBL/GenBank/DDBJ whole genome shotgun (WGS) entry which is preliminary data.</text>
</comment>
<name>A0AAW4PXT6_9EURY</name>
<dbReference type="AlphaFoldDB" id="A0AAW4PXT6"/>
<evidence type="ECO:0000256" key="1">
    <source>
        <dbReference type="SAM" id="MobiDB-lite"/>
    </source>
</evidence>
<reference evidence="3 4" key="1">
    <citation type="submission" date="2021-06" db="EMBL/GenBank/DDBJ databases">
        <title>Halomicroarcula sp. a new haloarchaeum isolated from saline soil.</title>
        <authorList>
            <person name="Duran-Viseras A."/>
            <person name="Sanchez-Porro C."/>
            <person name="Ventosa A."/>
        </authorList>
    </citation>
    <scope>NUCLEOTIDE SEQUENCE [LARGE SCALE GENOMIC DNA]</scope>
    <source>
        <strain evidence="3 4">F13</strain>
    </source>
</reference>
<proteinExistence type="predicted"/>
<keyword evidence="4" id="KW-1185">Reference proteome</keyword>
<feature type="domain" description="Pyrrolo-quinoline quinone repeat" evidence="2">
    <location>
        <begin position="266"/>
        <end position="397"/>
    </location>
</feature>